<evidence type="ECO:0000313" key="1">
    <source>
        <dbReference type="EMBL" id="MEJ8824037.1"/>
    </source>
</evidence>
<accession>A0ABU8W1X1</accession>
<dbReference type="Proteomes" id="UP001363010">
    <property type="component" value="Unassembled WGS sequence"/>
</dbReference>
<comment type="caution">
    <text evidence="1">The sequence shown here is derived from an EMBL/GenBank/DDBJ whole genome shotgun (WGS) entry which is preliminary data.</text>
</comment>
<organism evidence="1 2">
    <name type="scientific">Variovorax humicola</name>
    <dbReference type="NCBI Taxonomy" id="1769758"/>
    <lineage>
        <taxon>Bacteria</taxon>
        <taxon>Pseudomonadati</taxon>
        <taxon>Pseudomonadota</taxon>
        <taxon>Betaproteobacteria</taxon>
        <taxon>Burkholderiales</taxon>
        <taxon>Comamonadaceae</taxon>
        <taxon>Variovorax</taxon>
    </lineage>
</organism>
<sequence>MSQNTTLAVYQLRRIEPLRDVFAWAYRPSCARYSAVRQSIGEPDPFRLRYRDLLSDTVAALVRAAMNKQQAIAQIHERAERAMPEADRSRVIERAETEALSLHEGNMARYRLRPSDFERWRAA</sequence>
<dbReference type="EMBL" id="JBBKZV010000011">
    <property type="protein sequence ID" value="MEJ8824037.1"/>
    <property type="molecule type" value="Genomic_DNA"/>
</dbReference>
<keyword evidence="2" id="KW-1185">Reference proteome</keyword>
<proteinExistence type="predicted"/>
<protein>
    <submittedName>
        <fullName evidence="1">Uncharacterized protein</fullName>
    </submittedName>
</protein>
<evidence type="ECO:0000313" key="2">
    <source>
        <dbReference type="Proteomes" id="UP001363010"/>
    </source>
</evidence>
<gene>
    <name evidence="1" type="ORF">WKW80_18725</name>
</gene>
<name>A0ABU8W1X1_9BURK</name>
<dbReference type="RefSeq" id="WP_340365072.1">
    <property type="nucleotide sequence ID" value="NZ_JBBKZV010000011.1"/>
</dbReference>
<reference evidence="1 2" key="1">
    <citation type="submission" date="2024-03" db="EMBL/GenBank/DDBJ databases">
        <title>Novel species of the genus Variovorax.</title>
        <authorList>
            <person name="Liu Q."/>
            <person name="Xin Y.-H."/>
        </authorList>
    </citation>
    <scope>NUCLEOTIDE SEQUENCE [LARGE SCALE GENOMIC DNA]</scope>
    <source>
        <strain evidence="1 2">KACC 18501</strain>
    </source>
</reference>